<dbReference type="InterPro" id="IPR035906">
    <property type="entry name" value="MetI-like_sf"/>
</dbReference>
<gene>
    <name evidence="9" type="ORF">ACFOZY_00160</name>
</gene>
<feature type="domain" description="ABC transmembrane type-1" evidence="8">
    <location>
        <begin position="19"/>
        <end position="213"/>
    </location>
</feature>
<evidence type="ECO:0000313" key="9">
    <source>
        <dbReference type="EMBL" id="MFC4408836.1"/>
    </source>
</evidence>
<dbReference type="Pfam" id="PF00528">
    <property type="entry name" value="BPD_transp_1"/>
    <property type="match status" value="1"/>
</dbReference>
<feature type="transmembrane region" description="Helical" evidence="7">
    <location>
        <begin position="139"/>
        <end position="164"/>
    </location>
</feature>
<feature type="transmembrane region" description="Helical" evidence="7">
    <location>
        <begin position="23"/>
        <end position="46"/>
    </location>
</feature>
<evidence type="ECO:0000313" key="10">
    <source>
        <dbReference type="Proteomes" id="UP001595817"/>
    </source>
</evidence>
<evidence type="ECO:0000256" key="7">
    <source>
        <dbReference type="RuleBase" id="RU363032"/>
    </source>
</evidence>
<evidence type="ECO:0000256" key="4">
    <source>
        <dbReference type="ARBA" id="ARBA00022692"/>
    </source>
</evidence>
<comment type="subcellular location">
    <subcellularLocation>
        <location evidence="1 7">Cell membrane</location>
        <topology evidence="1 7">Multi-pass membrane protein</topology>
    </subcellularLocation>
</comment>
<dbReference type="Proteomes" id="UP001595817">
    <property type="component" value="Unassembled WGS sequence"/>
</dbReference>
<dbReference type="Gene3D" id="1.10.3720.10">
    <property type="entry name" value="MetI-like"/>
    <property type="match status" value="1"/>
</dbReference>
<sequence>MTSMKVDWETFWPRIVEATGETILMVAITLILGSIFGIAIGLTLYVTRRGNLLENRIIFNLLNFLINLIRPIPFIIFLFAISPLTRIVVGSSIGIGGAVFPMTIVAAFSIARVVENNLVSIDPGVVEAAKAMGASPYQIIFTVLIPEALGPLVLGLTFMSISLIDFSAMAGTVGAGGLGHIAQTYGYQRFDWSVMLVTVVILITLVQIAQWIGNTLSRKIMRR</sequence>
<keyword evidence="5 7" id="KW-1133">Transmembrane helix</keyword>
<dbReference type="PROSITE" id="PS50928">
    <property type="entry name" value="ABC_TM1"/>
    <property type="match status" value="1"/>
</dbReference>
<dbReference type="EMBL" id="JBHSEC010000001">
    <property type="protein sequence ID" value="MFC4408836.1"/>
    <property type="molecule type" value="Genomic_DNA"/>
</dbReference>
<name>A0ABV8WZB8_9LACT</name>
<dbReference type="RefSeq" id="WP_378150954.1">
    <property type="nucleotide sequence ID" value="NZ_JBHSEC010000001.1"/>
</dbReference>
<protein>
    <submittedName>
        <fullName evidence="9">Methionine ABC transporter permease</fullName>
    </submittedName>
</protein>
<comment type="caution">
    <text evidence="9">The sequence shown here is derived from an EMBL/GenBank/DDBJ whole genome shotgun (WGS) entry which is preliminary data.</text>
</comment>
<evidence type="ECO:0000259" key="8">
    <source>
        <dbReference type="PROSITE" id="PS50928"/>
    </source>
</evidence>
<evidence type="ECO:0000256" key="5">
    <source>
        <dbReference type="ARBA" id="ARBA00022989"/>
    </source>
</evidence>
<dbReference type="CDD" id="cd06261">
    <property type="entry name" value="TM_PBP2"/>
    <property type="match status" value="1"/>
</dbReference>
<feature type="transmembrane region" description="Helical" evidence="7">
    <location>
        <begin position="87"/>
        <end position="111"/>
    </location>
</feature>
<dbReference type="SUPFAM" id="SSF161098">
    <property type="entry name" value="MetI-like"/>
    <property type="match status" value="1"/>
</dbReference>
<dbReference type="PANTHER" id="PTHR30450">
    <property type="entry name" value="ABC TRANSPORTER PERMEASE"/>
    <property type="match status" value="1"/>
</dbReference>
<proteinExistence type="inferred from homology"/>
<feature type="transmembrane region" description="Helical" evidence="7">
    <location>
        <begin position="192"/>
        <end position="213"/>
    </location>
</feature>
<keyword evidence="2 7" id="KW-0813">Transport</keyword>
<comment type="similarity">
    <text evidence="7">Belongs to the binding-protein-dependent transport system permease family.</text>
</comment>
<evidence type="ECO:0000256" key="2">
    <source>
        <dbReference type="ARBA" id="ARBA00022448"/>
    </source>
</evidence>
<dbReference type="InterPro" id="IPR000515">
    <property type="entry name" value="MetI-like"/>
</dbReference>
<evidence type="ECO:0000256" key="6">
    <source>
        <dbReference type="ARBA" id="ARBA00023136"/>
    </source>
</evidence>
<accession>A0ABV8WZB8</accession>
<feature type="transmembrane region" description="Helical" evidence="7">
    <location>
        <begin position="58"/>
        <end position="81"/>
    </location>
</feature>
<reference evidence="10" key="1">
    <citation type="journal article" date="2019" name="Int. J. Syst. Evol. Microbiol.">
        <title>The Global Catalogue of Microorganisms (GCM) 10K type strain sequencing project: providing services to taxonomists for standard genome sequencing and annotation.</title>
        <authorList>
            <consortium name="The Broad Institute Genomics Platform"/>
            <consortium name="The Broad Institute Genome Sequencing Center for Infectious Disease"/>
            <person name="Wu L."/>
            <person name="Ma J."/>
        </authorList>
    </citation>
    <scope>NUCLEOTIDE SEQUENCE [LARGE SCALE GENOMIC DNA]</scope>
    <source>
        <strain evidence="10">CCUG 59778</strain>
    </source>
</reference>
<evidence type="ECO:0000256" key="1">
    <source>
        <dbReference type="ARBA" id="ARBA00004651"/>
    </source>
</evidence>
<keyword evidence="6 7" id="KW-0472">Membrane</keyword>
<organism evidence="9 10">
    <name type="scientific">Chungangia koreensis</name>
    <dbReference type="NCBI Taxonomy" id="752657"/>
    <lineage>
        <taxon>Bacteria</taxon>
        <taxon>Bacillati</taxon>
        <taxon>Bacillota</taxon>
        <taxon>Bacilli</taxon>
        <taxon>Lactobacillales</taxon>
        <taxon>Chungangia</taxon>
    </lineage>
</organism>
<evidence type="ECO:0000256" key="3">
    <source>
        <dbReference type="ARBA" id="ARBA00022475"/>
    </source>
</evidence>
<keyword evidence="3" id="KW-1003">Cell membrane</keyword>
<dbReference type="InterPro" id="IPR051322">
    <property type="entry name" value="AA_ABC_Transporter_Permease"/>
</dbReference>
<keyword evidence="4 7" id="KW-0812">Transmembrane</keyword>
<keyword evidence="10" id="KW-1185">Reference proteome</keyword>
<dbReference type="PANTHER" id="PTHR30450:SF14">
    <property type="entry name" value="TRANSPORTER, PERMEASE PROTEIN, PUTATIVE-RELATED"/>
    <property type="match status" value="1"/>
</dbReference>